<keyword evidence="12" id="KW-1185">Reference proteome</keyword>
<evidence type="ECO:0000313" key="12">
    <source>
        <dbReference type="Proteomes" id="UP000325713"/>
    </source>
</evidence>
<keyword evidence="7" id="KW-0547">Nucleotide-binding</keyword>
<evidence type="ECO:0000256" key="2">
    <source>
        <dbReference type="ARBA" id="ARBA00007599"/>
    </source>
</evidence>
<keyword evidence="4" id="KW-0963">Cytoplasm</keyword>
<evidence type="ECO:0000256" key="7">
    <source>
        <dbReference type="ARBA" id="ARBA00022741"/>
    </source>
</evidence>
<proteinExistence type="inferred from homology"/>
<evidence type="ECO:0000256" key="6">
    <source>
        <dbReference type="ARBA" id="ARBA00022723"/>
    </source>
</evidence>
<dbReference type="KEGG" id="nzl:D0T92_05200"/>
<evidence type="ECO:0000256" key="4">
    <source>
        <dbReference type="ARBA" id="ARBA00022490"/>
    </source>
</evidence>
<dbReference type="NCBIfam" id="TIGR00150">
    <property type="entry name" value="T6A_YjeE"/>
    <property type="match status" value="1"/>
</dbReference>
<dbReference type="Gene3D" id="3.40.50.300">
    <property type="entry name" value="P-loop containing nucleotide triphosphate hydrolases"/>
    <property type="match status" value="1"/>
</dbReference>
<gene>
    <name evidence="11" type="primary">tsaE</name>
    <name evidence="11" type="ORF">D0T92_05200</name>
</gene>
<evidence type="ECO:0000256" key="9">
    <source>
        <dbReference type="ARBA" id="ARBA00022842"/>
    </source>
</evidence>
<evidence type="ECO:0000256" key="8">
    <source>
        <dbReference type="ARBA" id="ARBA00022840"/>
    </source>
</evidence>
<dbReference type="InterPro" id="IPR003442">
    <property type="entry name" value="T6A_TsaE"/>
</dbReference>
<evidence type="ECO:0000256" key="3">
    <source>
        <dbReference type="ARBA" id="ARBA00019010"/>
    </source>
</evidence>
<protein>
    <recommendedName>
        <fullName evidence="3">tRNA threonylcarbamoyladenosine biosynthesis protein TsaE</fullName>
    </recommendedName>
    <alternativeName>
        <fullName evidence="10">t(6)A37 threonylcarbamoyladenosine biosynthesis protein TsaE</fullName>
    </alternativeName>
</protein>
<comment type="subcellular location">
    <subcellularLocation>
        <location evidence="1">Cytoplasm</location>
    </subcellularLocation>
</comment>
<dbReference type="GO" id="GO:0046872">
    <property type="term" value="F:metal ion binding"/>
    <property type="evidence" value="ECO:0007669"/>
    <property type="project" value="UniProtKB-KW"/>
</dbReference>
<dbReference type="RefSeq" id="WP_151050866.1">
    <property type="nucleotide sequence ID" value="NZ_CP031700.1"/>
</dbReference>
<reference evidence="11 12" key="1">
    <citation type="submission" date="2018-08" db="EMBL/GenBank/DDBJ databases">
        <title>Neisseria zalophi ATCC BAA-2455 complete genome.</title>
        <authorList>
            <person name="Veseli I.A."/>
            <person name="Buttler R."/>
            <person name="Mascarenhas dos Santos A.C."/>
            <person name="Pombert J.-F."/>
        </authorList>
    </citation>
    <scope>NUCLEOTIDE SEQUENCE [LARGE SCALE GENOMIC DNA]</scope>
    <source>
        <strain evidence="11 12">ATCC BAA-2455</strain>
    </source>
</reference>
<name>A0A5J6PTK5_9NEIS</name>
<evidence type="ECO:0000256" key="1">
    <source>
        <dbReference type="ARBA" id="ARBA00004496"/>
    </source>
</evidence>
<dbReference type="GO" id="GO:0016740">
    <property type="term" value="F:transferase activity"/>
    <property type="evidence" value="ECO:0007669"/>
    <property type="project" value="UniProtKB-KW"/>
</dbReference>
<keyword evidence="6" id="KW-0479">Metal-binding</keyword>
<evidence type="ECO:0000313" key="11">
    <source>
        <dbReference type="EMBL" id="QEY25989.1"/>
    </source>
</evidence>
<dbReference type="SUPFAM" id="SSF52540">
    <property type="entry name" value="P-loop containing nucleoside triphosphate hydrolases"/>
    <property type="match status" value="1"/>
</dbReference>
<keyword evidence="9" id="KW-0460">Magnesium</keyword>
<organism evidence="11 12">
    <name type="scientific">Neisseria zalophi</name>
    <dbReference type="NCBI Taxonomy" id="640030"/>
    <lineage>
        <taxon>Bacteria</taxon>
        <taxon>Pseudomonadati</taxon>
        <taxon>Pseudomonadota</taxon>
        <taxon>Betaproteobacteria</taxon>
        <taxon>Neisseriales</taxon>
        <taxon>Neisseriaceae</taxon>
        <taxon>Neisseria</taxon>
    </lineage>
</organism>
<dbReference type="Pfam" id="PF02367">
    <property type="entry name" value="TsaE"/>
    <property type="match status" value="1"/>
</dbReference>
<evidence type="ECO:0000256" key="10">
    <source>
        <dbReference type="ARBA" id="ARBA00032441"/>
    </source>
</evidence>
<dbReference type="GO" id="GO:0005524">
    <property type="term" value="F:ATP binding"/>
    <property type="evidence" value="ECO:0007669"/>
    <property type="project" value="UniProtKB-KW"/>
</dbReference>
<accession>A0A5J6PTK5</accession>
<evidence type="ECO:0000256" key="5">
    <source>
        <dbReference type="ARBA" id="ARBA00022694"/>
    </source>
</evidence>
<dbReference type="AlphaFoldDB" id="A0A5J6PTK5"/>
<dbReference type="GO" id="GO:0002949">
    <property type="term" value="P:tRNA threonylcarbamoyladenosine modification"/>
    <property type="evidence" value="ECO:0007669"/>
    <property type="project" value="InterPro"/>
</dbReference>
<dbReference type="GO" id="GO:0005737">
    <property type="term" value="C:cytoplasm"/>
    <property type="evidence" value="ECO:0007669"/>
    <property type="project" value="UniProtKB-SubCell"/>
</dbReference>
<keyword evidence="8" id="KW-0067">ATP-binding</keyword>
<keyword evidence="5" id="KW-0819">tRNA processing</keyword>
<dbReference type="PANTHER" id="PTHR33540:SF2">
    <property type="entry name" value="TRNA THREONYLCARBAMOYLADENOSINE BIOSYNTHESIS PROTEIN TSAE"/>
    <property type="match status" value="1"/>
</dbReference>
<dbReference type="InterPro" id="IPR027417">
    <property type="entry name" value="P-loop_NTPase"/>
</dbReference>
<comment type="similarity">
    <text evidence="2">Belongs to the TsaE family.</text>
</comment>
<dbReference type="EMBL" id="CP031700">
    <property type="protein sequence ID" value="QEY25989.1"/>
    <property type="molecule type" value="Genomic_DNA"/>
</dbReference>
<dbReference type="Proteomes" id="UP000325713">
    <property type="component" value="Chromosome"/>
</dbReference>
<keyword evidence="11" id="KW-0808">Transferase</keyword>
<dbReference type="PANTHER" id="PTHR33540">
    <property type="entry name" value="TRNA THREONYLCARBAMOYLADENOSINE BIOSYNTHESIS PROTEIN TSAE"/>
    <property type="match status" value="1"/>
</dbReference>
<dbReference type="OrthoDB" id="9800307at2"/>
<sequence length="156" mass="17193">MQTAPITRLLPDENATLQLGADWSKSIKPPLVVYLQGNLGAGKTTFVRGLLRGMGYDGAVKSPTYNIVETYPLPNAVSLNHFDLYRFTTPEEWEDAGLDDMFTANSISLIEWPQQGGTFVPSADLTITLSNEGTGRQCTIFAHTEQGQKSLEIWLN</sequence>